<feature type="domain" description="HTH araC/xylS-type" evidence="5">
    <location>
        <begin position="234"/>
        <end position="331"/>
    </location>
</feature>
<gene>
    <name evidence="6" type="ORF">C8N38_106163</name>
</gene>
<dbReference type="InterPro" id="IPR020449">
    <property type="entry name" value="Tscrpt_reg_AraC-type_HTH"/>
</dbReference>
<evidence type="ECO:0000256" key="1">
    <source>
        <dbReference type="ARBA" id="ARBA00023015"/>
    </source>
</evidence>
<keyword evidence="2 6" id="KW-0238">DNA-binding</keyword>
<dbReference type="Proteomes" id="UP000244037">
    <property type="component" value="Unassembled WGS sequence"/>
</dbReference>
<dbReference type="GO" id="GO:0005829">
    <property type="term" value="C:cytosol"/>
    <property type="evidence" value="ECO:0007669"/>
    <property type="project" value="TreeGrafter"/>
</dbReference>
<evidence type="ECO:0000256" key="3">
    <source>
        <dbReference type="ARBA" id="ARBA00023163"/>
    </source>
</evidence>
<reference evidence="6 7" key="1">
    <citation type="submission" date="2018-04" db="EMBL/GenBank/DDBJ databases">
        <title>Genomic Encyclopedia of Archaeal and Bacterial Type Strains, Phase II (KMG-II): from individual species to whole genera.</title>
        <authorList>
            <person name="Goeker M."/>
        </authorList>
    </citation>
    <scope>NUCLEOTIDE SEQUENCE [LARGE SCALE GENOMIC DNA]</scope>
    <source>
        <strain evidence="6 7">DSM 19783</strain>
    </source>
</reference>
<dbReference type="PRINTS" id="PR00032">
    <property type="entry name" value="HTHARAC"/>
</dbReference>
<dbReference type="SMART" id="SM00342">
    <property type="entry name" value="HTH_ARAC"/>
    <property type="match status" value="1"/>
</dbReference>
<sequence length="360" mass="39174">MGGYVRASALAPIRMCVGRLGGRMDRILRAVDLPVGLLDRPDLVLPLGVHYAVLQAAARDTGHTDFGAEMGAAARIGMLGRYGSDATAAPTLGAAIRRANGTLNRMMQTDTDLVLFRLRRGARWSMVFHTRGEAGRFQNELLAIGYQLDLLRHFLGKVWSPKAIRVRDIDRARIAHLERLFRAPVRGPDRGDSPVPGIELDERCLAALNPAAGMDAPSHNAASDIMPAAADPVAGVRAAIRLELLRGRPGLDSAAARLGLSRRSLQRRLDLSGETWSALLDTELVREAQNLMASDGPIAEIADHLGYADPAHFTRAYRRWTGFSPRAHRRMLLSAAAPAPVPDQTADGCPARFRREDRQA</sequence>
<keyword evidence="1" id="KW-0805">Transcription regulation</keyword>
<evidence type="ECO:0000313" key="7">
    <source>
        <dbReference type="Proteomes" id="UP000244037"/>
    </source>
</evidence>
<dbReference type="GO" id="GO:0003700">
    <property type="term" value="F:DNA-binding transcription factor activity"/>
    <property type="evidence" value="ECO:0007669"/>
    <property type="project" value="InterPro"/>
</dbReference>
<keyword evidence="7" id="KW-1185">Reference proteome</keyword>
<evidence type="ECO:0000259" key="5">
    <source>
        <dbReference type="PROSITE" id="PS01124"/>
    </source>
</evidence>
<dbReference type="PANTHER" id="PTHR47894:SF4">
    <property type="entry name" value="HTH-TYPE TRANSCRIPTIONAL REGULATOR GADX"/>
    <property type="match status" value="1"/>
</dbReference>
<proteinExistence type="predicted"/>
<dbReference type="PANTHER" id="PTHR47894">
    <property type="entry name" value="HTH-TYPE TRANSCRIPTIONAL REGULATOR GADX"/>
    <property type="match status" value="1"/>
</dbReference>
<dbReference type="SUPFAM" id="SSF46689">
    <property type="entry name" value="Homeodomain-like"/>
    <property type="match status" value="1"/>
</dbReference>
<dbReference type="InterPro" id="IPR009057">
    <property type="entry name" value="Homeodomain-like_sf"/>
</dbReference>
<feature type="region of interest" description="Disordered" evidence="4">
    <location>
        <begin position="336"/>
        <end position="360"/>
    </location>
</feature>
<dbReference type="InterPro" id="IPR018060">
    <property type="entry name" value="HTH_AraC"/>
</dbReference>
<dbReference type="Gene3D" id="1.10.10.60">
    <property type="entry name" value="Homeodomain-like"/>
    <property type="match status" value="1"/>
</dbReference>
<dbReference type="Pfam" id="PF12625">
    <property type="entry name" value="Arabinose_bd"/>
    <property type="match status" value="1"/>
</dbReference>
<dbReference type="Pfam" id="PF12833">
    <property type="entry name" value="HTH_18"/>
    <property type="match status" value="1"/>
</dbReference>
<evidence type="ECO:0000313" key="6">
    <source>
        <dbReference type="EMBL" id="PTW49902.1"/>
    </source>
</evidence>
<evidence type="ECO:0000256" key="2">
    <source>
        <dbReference type="ARBA" id="ARBA00023125"/>
    </source>
</evidence>
<name>A0A8E2VJP8_9RHOB</name>
<dbReference type="EMBL" id="QAYC01000006">
    <property type="protein sequence ID" value="PTW49902.1"/>
    <property type="molecule type" value="Genomic_DNA"/>
</dbReference>
<accession>A0A8E2VJP8</accession>
<dbReference type="InterPro" id="IPR032687">
    <property type="entry name" value="AraC-type_N"/>
</dbReference>
<protein>
    <submittedName>
        <fullName evidence="6">AraC-like DNA-binding protein</fullName>
    </submittedName>
</protein>
<dbReference type="GO" id="GO:0000976">
    <property type="term" value="F:transcription cis-regulatory region binding"/>
    <property type="evidence" value="ECO:0007669"/>
    <property type="project" value="TreeGrafter"/>
</dbReference>
<dbReference type="AlphaFoldDB" id="A0A8E2VJP8"/>
<organism evidence="6 7">
    <name type="scientific">Rhodovulum kholense</name>
    <dbReference type="NCBI Taxonomy" id="453584"/>
    <lineage>
        <taxon>Bacteria</taxon>
        <taxon>Pseudomonadati</taxon>
        <taxon>Pseudomonadota</taxon>
        <taxon>Alphaproteobacteria</taxon>
        <taxon>Rhodobacterales</taxon>
        <taxon>Paracoccaceae</taxon>
        <taxon>Rhodovulum</taxon>
    </lineage>
</organism>
<dbReference type="PROSITE" id="PS01124">
    <property type="entry name" value="HTH_ARAC_FAMILY_2"/>
    <property type="match status" value="1"/>
</dbReference>
<comment type="caution">
    <text evidence="6">The sequence shown here is derived from an EMBL/GenBank/DDBJ whole genome shotgun (WGS) entry which is preliminary data.</text>
</comment>
<keyword evidence="3" id="KW-0804">Transcription</keyword>
<evidence type="ECO:0000256" key="4">
    <source>
        <dbReference type="SAM" id="MobiDB-lite"/>
    </source>
</evidence>